<evidence type="ECO:0000313" key="3">
    <source>
        <dbReference type="EMBL" id="PAX18471.1"/>
    </source>
</evidence>
<dbReference type="EMBL" id="NTBI01000001">
    <property type="protein sequence ID" value="PAX18471.1"/>
    <property type="molecule type" value="Genomic_DNA"/>
</dbReference>
<name>A0A2A2T9J2_9BURK</name>
<evidence type="ECO:0000259" key="2">
    <source>
        <dbReference type="Pfam" id="PF21631"/>
    </source>
</evidence>
<dbReference type="AlphaFoldDB" id="A0A2A2T9J2"/>
<accession>A0A2A2T9J2</accession>
<dbReference type="InterPro" id="IPR016540">
    <property type="entry name" value="UCP008459"/>
</dbReference>
<dbReference type="Pfam" id="PF13840">
    <property type="entry name" value="ACT_7"/>
    <property type="match status" value="1"/>
</dbReference>
<feature type="domain" description="A9CJY8-like N-terminal" evidence="2">
    <location>
        <begin position="14"/>
        <end position="53"/>
    </location>
</feature>
<organism evidence="3 4">
    <name type="scientific">Vandammella animalimorsus</name>
    <dbReference type="NCBI Taxonomy" id="2029117"/>
    <lineage>
        <taxon>Bacteria</taxon>
        <taxon>Pseudomonadati</taxon>
        <taxon>Pseudomonadota</taxon>
        <taxon>Betaproteobacteria</taxon>
        <taxon>Burkholderiales</taxon>
        <taxon>Comamonadaceae</taxon>
        <taxon>Vandammella</taxon>
    </lineage>
</organism>
<dbReference type="GeneID" id="93873135"/>
<dbReference type="Pfam" id="PF21631">
    <property type="entry name" value="A9CJY8-like_N"/>
    <property type="match status" value="1"/>
</dbReference>
<dbReference type="RefSeq" id="WP_095541222.1">
    <property type="nucleotide sequence ID" value="NZ_CP154474.1"/>
</dbReference>
<evidence type="ECO:0000313" key="4">
    <source>
        <dbReference type="Proteomes" id="UP000217780"/>
    </source>
</evidence>
<protein>
    <submittedName>
        <fullName evidence="3">Amino acid-binding protein</fullName>
    </submittedName>
</protein>
<feature type="domain" description="CASTOR ACT" evidence="1">
    <location>
        <begin position="66"/>
        <end position="125"/>
    </location>
</feature>
<dbReference type="Proteomes" id="UP000217780">
    <property type="component" value="Unassembled WGS sequence"/>
</dbReference>
<dbReference type="InterPro" id="IPR049447">
    <property type="entry name" value="A9CJY8-like_N"/>
</dbReference>
<dbReference type="InterPro" id="IPR027795">
    <property type="entry name" value="CASTOR_ACT_dom"/>
</dbReference>
<dbReference type="InterPro" id="IPR051719">
    <property type="entry name" value="CASTOR_mTORC1"/>
</dbReference>
<reference evidence="3 4" key="1">
    <citation type="submission" date="2017-08" db="EMBL/GenBank/DDBJ databases">
        <title>WGS of Clinical strains of the CDC Group NO-1 linked to zoonotic infections in humans.</title>
        <authorList>
            <person name="Bernier A.-M."/>
            <person name="Bernard K."/>
        </authorList>
    </citation>
    <scope>NUCLEOTIDE SEQUENCE [LARGE SCALE GENOMIC DNA]</scope>
    <source>
        <strain evidence="3 4">NML91-0035</strain>
    </source>
</reference>
<gene>
    <name evidence="3" type="ORF">CLI92_01160</name>
</gene>
<comment type="caution">
    <text evidence="3">The sequence shown here is derived from an EMBL/GenBank/DDBJ whole genome shotgun (WGS) entry which is preliminary data.</text>
</comment>
<dbReference type="PANTHER" id="PTHR31131">
    <property type="entry name" value="CHROMOSOME 1, WHOLE GENOME SHOTGUN SEQUENCE"/>
    <property type="match status" value="1"/>
</dbReference>
<evidence type="ECO:0000259" key="1">
    <source>
        <dbReference type="Pfam" id="PF13840"/>
    </source>
</evidence>
<proteinExistence type="predicted"/>
<dbReference type="SUPFAM" id="SSF55021">
    <property type="entry name" value="ACT-like"/>
    <property type="match status" value="2"/>
</dbReference>
<dbReference type="PIRSF" id="PIRSF008459">
    <property type="entry name" value="UCP008459"/>
    <property type="match status" value="1"/>
</dbReference>
<dbReference type="PANTHER" id="PTHR31131:SF6">
    <property type="entry name" value="CASTOR ACT DOMAIN-CONTAINING PROTEIN"/>
    <property type="match status" value="1"/>
</dbReference>
<sequence length="133" mass="13603">MPSPRALSLHTLPGRFAICRLAPDAAIPAWATAGAFFSVTKTDEELSIVCPQELAAQAPAGTPVSADWACLKLAGPVAFDETGIVAALSSAIAAAGLGVFVLSTFDGDHLLVQQADYPAAVQALRGQGHTVHP</sequence>
<dbReference type="Gene3D" id="3.30.2130.10">
    <property type="entry name" value="VC0802-like"/>
    <property type="match status" value="1"/>
</dbReference>
<dbReference type="InterPro" id="IPR045865">
    <property type="entry name" value="ACT-like_dom_sf"/>
</dbReference>